<evidence type="ECO:0000313" key="1">
    <source>
        <dbReference type="EMBL" id="RDX86806.1"/>
    </source>
</evidence>
<organism evidence="1 2">
    <name type="scientific">Mucuna pruriens</name>
    <name type="common">Velvet bean</name>
    <name type="synonym">Dolichos pruriens</name>
    <dbReference type="NCBI Taxonomy" id="157652"/>
    <lineage>
        <taxon>Eukaryota</taxon>
        <taxon>Viridiplantae</taxon>
        <taxon>Streptophyta</taxon>
        <taxon>Embryophyta</taxon>
        <taxon>Tracheophyta</taxon>
        <taxon>Spermatophyta</taxon>
        <taxon>Magnoliopsida</taxon>
        <taxon>eudicotyledons</taxon>
        <taxon>Gunneridae</taxon>
        <taxon>Pentapetalae</taxon>
        <taxon>rosids</taxon>
        <taxon>fabids</taxon>
        <taxon>Fabales</taxon>
        <taxon>Fabaceae</taxon>
        <taxon>Papilionoideae</taxon>
        <taxon>50 kb inversion clade</taxon>
        <taxon>NPAAA clade</taxon>
        <taxon>indigoferoid/millettioid clade</taxon>
        <taxon>Phaseoleae</taxon>
        <taxon>Mucuna</taxon>
    </lineage>
</organism>
<name>A0A371G8C8_MUCPR</name>
<protein>
    <submittedName>
        <fullName evidence="1">Uncharacterized protein</fullName>
    </submittedName>
</protein>
<sequence length="75" mass="8401">MLVGVGEASFISRAAPFIDDNALVTRLWHDTGVAMDLLHQSEDILEYDALIDELGFIHPSQFALLKEELDIRTCL</sequence>
<accession>A0A371G8C8</accession>
<dbReference type="EMBL" id="QJKJ01006413">
    <property type="protein sequence ID" value="RDX86806.1"/>
    <property type="molecule type" value="Genomic_DNA"/>
</dbReference>
<keyword evidence="2" id="KW-1185">Reference proteome</keyword>
<reference evidence="1" key="1">
    <citation type="submission" date="2018-05" db="EMBL/GenBank/DDBJ databases">
        <title>Draft genome of Mucuna pruriens seed.</title>
        <authorList>
            <person name="Nnadi N.E."/>
            <person name="Vos R."/>
            <person name="Hasami M.H."/>
            <person name="Devisetty U.K."/>
            <person name="Aguiy J.C."/>
        </authorList>
    </citation>
    <scope>NUCLEOTIDE SEQUENCE [LARGE SCALE GENOMIC DNA]</scope>
    <source>
        <strain evidence="1">JCA_2017</strain>
    </source>
</reference>
<gene>
    <name evidence="1" type="ORF">CR513_31818</name>
</gene>
<dbReference type="STRING" id="157652.A0A371G8C8"/>
<dbReference type="AlphaFoldDB" id="A0A371G8C8"/>
<feature type="non-terminal residue" evidence="1">
    <location>
        <position position="1"/>
    </location>
</feature>
<dbReference type="Proteomes" id="UP000257109">
    <property type="component" value="Unassembled WGS sequence"/>
</dbReference>
<feature type="non-terminal residue" evidence="1">
    <location>
        <position position="75"/>
    </location>
</feature>
<evidence type="ECO:0000313" key="2">
    <source>
        <dbReference type="Proteomes" id="UP000257109"/>
    </source>
</evidence>
<dbReference type="OrthoDB" id="1924260at2759"/>
<proteinExistence type="predicted"/>
<comment type="caution">
    <text evidence="1">The sequence shown here is derived from an EMBL/GenBank/DDBJ whole genome shotgun (WGS) entry which is preliminary data.</text>
</comment>